<name>A0ABV5YWR3_9ACTN</name>
<organism evidence="1 2">
    <name type="scientific">Actinoallomurus acaciae</name>
    <dbReference type="NCBI Taxonomy" id="502577"/>
    <lineage>
        <taxon>Bacteria</taxon>
        <taxon>Bacillati</taxon>
        <taxon>Actinomycetota</taxon>
        <taxon>Actinomycetes</taxon>
        <taxon>Streptosporangiales</taxon>
        <taxon>Thermomonosporaceae</taxon>
        <taxon>Actinoallomurus</taxon>
    </lineage>
</organism>
<proteinExistence type="predicted"/>
<dbReference type="EMBL" id="JBHLZP010000738">
    <property type="protein sequence ID" value="MFB9839530.1"/>
    <property type="molecule type" value="Genomic_DNA"/>
</dbReference>
<comment type="caution">
    <text evidence="1">The sequence shown here is derived from an EMBL/GenBank/DDBJ whole genome shotgun (WGS) entry which is preliminary data.</text>
</comment>
<protein>
    <submittedName>
        <fullName evidence="1">DUF2332 domain-containing protein</fullName>
    </submittedName>
</protein>
<accession>A0ABV5YWR3</accession>
<dbReference type="RefSeq" id="WP_378212670.1">
    <property type="nucleotide sequence ID" value="NZ_JBHLZP010000738.1"/>
</dbReference>
<dbReference type="Proteomes" id="UP001589627">
    <property type="component" value="Unassembled WGS sequence"/>
</dbReference>
<dbReference type="Pfam" id="PF10094">
    <property type="entry name" value="DUF2332"/>
    <property type="match status" value="1"/>
</dbReference>
<evidence type="ECO:0000313" key="2">
    <source>
        <dbReference type="Proteomes" id="UP001589627"/>
    </source>
</evidence>
<reference evidence="1 2" key="1">
    <citation type="submission" date="2024-09" db="EMBL/GenBank/DDBJ databases">
        <authorList>
            <person name="Sun Q."/>
            <person name="Mori K."/>
        </authorList>
    </citation>
    <scope>NUCLEOTIDE SEQUENCE [LARGE SCALE GENOMIC DNA]</scope>
    <source>
        <strain evidence="1 2">TBRC 0563</strain>
    </source>
</reference>
<dbReference type="InterPro" id="IPR011200">
    <property type="entry name" value="UCP012608"/>
</dbReference>
<gene>
    <name evidence="1" type="ORF">ACFFNX_46050</name>
</gene>
<evidence type="ECO:0000313" key="1">
    <source>
        <dbReference type="EMBL" id="MFB9839530.1"/>
    </source>
</evidence>
<keyword evidence="2" id="KW-1185">Reference proteome</keyword>
<sequence>MSTTSGAADPLAELFAALPCHFADSPLYSRLGPVVAADERLLAIARHARSGQVPSNLLLASVHYLLLRDPAHELAAWYPSTGRGPATGDPGPAFTAFCLSRQEELIELMRRRLVQTNVVKRSAVLRLGMTMVASMTDEPVTLIEVGSSAGVHLRFDDYRYEIAGRTWGRASSPVVVSAEWRGQGPPPDLDRLPAIADRAGIDLNPIDAGDPDERLWLRALIWPENLAQAALQDEALRVVAANPPRTYAGDAVDLLPEVVAEVPRGTPVVIFHSATRMHVAAERREAFDAAIASVGREHDLFHLTFEGAPDLEGQGFALELRRGGEPSRRPAIGHGHAEWLSDFPPRVS</sequence>